<dbReference type="GO" id="GO:0003743">
    <property type="term" value="F:translation initiation factor activity"/>
    <property type="evidence" value="ECO:0007669"/>
    <property type="project" value="TreeGrafter"/>
</dbReference>
<comment type="subcellular location">
    <subcellularLocation>
        <location evidence="1">Cytoplasm</location>
        <location evidence="1">Cytosol</location>
    </subcellularLocation>
</comment>
<feature type="region of interest" description="Disordered" evidence="9">
    <location>
        <begin position="45"/>
        <end position="74"/>
    </location>
</feature>
<dbReference type="GO" id="GO:0005851">
    <property type="term" value="C:eukaryotic translation initiation factor 2B complex"/>
    <property type="evidence" value="ECO:0007669"/>
    <property type="project" value="TreeGrafter"/>
</dbReference>
<dbReference type="InterPro" id="IPR016024">
    <property type="entry name" value="ARM-type_fold"/>
</dbReference>
<dbReference type="PROSITE" id="PS51363">
    <property type="entry name" value="W2"/>
    <property type="match status" value="1"/>
</dbReference>
<protein>
    <recommendedName>
        <fullName evidence="6">Translation initiation factor eIF2B subunit epsilon</fullName>
    </recommendedName>
    <alternativeName>
        <fullName evidence="7">eIF2B GDP-GTP exchange factor subunit epsilon</fullName>
    </alternativeName>
</protein>
<dbReference type="Gene3D" id="3.90.550.10">
    <property type="entry name" value="Spore Coat Polysaccharide Biosynthesis Protein SpsA, Chain A"/>
    <property type="match status" value="1"/>
</dbReference>
<dbReference type="Pfam" id="PF25084">
    <property type="entry name" value="LbH_EIF2B"/>
    <property type="match status" value="1"/>
</dbReference>
<evidence type="ECO:0000256" key="2">
    <source>
        <dbReference type="ARBA" id="ARBA00007878"/>
    </source>
</evidence>
<proteinExistence type="inferred from homology"/>
<comment type="subunit">
    <text evidence="8">Component of the translation initiation factor 2B (eIF2B) complex which is a heterodecamer of two sets of five different subunits: alpha, beta, gamma, delta and epsilon. Subunits alpha, beta and delta comprise a regulatory subcomplex and subunits epsilon and gamma comprise a catalytic subcomplex. Within the complex, the hexameric regulatory complex resides at the center, with the two heterodimeric catalytic subcomplexes bound on opposite sides.</text>
</comment>
<dbReference type="GO" id="GO:0005085">
    <property type="term" value="F:guanyl-nucleotide exchange factor activity"/>
    <property type="evidence" value="ECO:0007669"/>
    <property type="project" value="InterPro"/>
</dbReference>
<evidence type="ECO:0000256" key="7">
    <source>
        <dbReference type="ARBA" id="ARBA00044345"/>
    </source>
</evidence>
<name>A0A2X0P681_9BASI</name>
<gene>
    <name evidence="11" type="primary">BQ5605_C001g00486</name>
    <name evidence="11" type="ORF">BQ5605_C001G00486</name>
</gene>
<dbReference type="Proteomes" id="UP000249464">
    <property type="component" value="Unassembled WGS sequence"/>
</dbReference>
<keyword evidence="5" id="KW-0648">Protein biosynthesis</keyword>
<dbReference type="Gene3D" id="1.25.40.180">
    <property type="match status" value="1"/>
</dbReference>
<dbReference type="AlphaFoldDB" id="A0A2X0P681"/>
<dbReference type="SUPFAM" id="SSF51161">
    <property type="entry name" value="Trimeric LpxA-like enzymes"/>
    <property type="match status" value="1"/>
</dbReference>
<dbReference type="SMART" id="SM00515">
    <property type="entry name" value="eIF5C"/>
    <property type="match status" value="1"/>
</dbReference>
<dbReference type="CDD" id="cd11558">
    <property type="entry name" value="W2_eIF2B_epsilon"/>
    <property type="match status" value="1"/>
</dbReference>
<dbReference type="InterPro" id="IPR029044">
    <property type="entry name" value="Nucleotide-diphossugar_trans"/>
</dbReference>
<comment type="similarity">
    <text evidence="2">Belongs to the eIF-2B gamma/epsilon subunits family.</text>
</comment>
<keyword evidence="12" id="KW-1185">Reference proteome</keyword>
<dbReference type="InterPro" id="IPR003307">
    <property type="entry name" value="W2_domain"/>
</dbReference>
<keyword evidence="4" id="KW-0396">Initiation factor</keyword>
<dbReference type="SUPFAM" id="SSF48371">
    <property type="entry name" value="ARM repeat"/>
    <property type="match status" value="1"/>
</dbReference>
<evidence type="ECO:0000256" key="9">
    <source>
        <dbReference type="SAM" id="MobiDB-lite"/>
    </source>
</evidence>
<feature type="domain" description="W2" evidence="10">
    <location>
        <begin position="633"/>
        <end position="803"/>
    </location>
</feature>
<evidence type="ECO:0000313" key="12">
    <source>
        <dbReference type="Proteomes" id="UP000249464"/>
    </source>
</evidence>
<sequence>MASKTGTLSKEDTKQEHPLQAIVLCAGWGEEERWGPLVRRRRTDQEEYDDLQVGGEQRPWVSQAPRRSQVLRDDGRTEPGLGIVSQCLLPLLGSPLLAWTLECLTANGVEQIFVFVQDGVEQVKAWLACVSSASCSQLDGLLCSSLTPAKASVLPLCSQSTFQKSQASFTIVVRPTKAATPGDVLREVDSLQILAPADFLIVQAGYVGNLNLKAKVTQFAARRKADPNMCMSCVVAPVETRSVDHATTMSSTTPTFAILAISGTHQLMQYEQSPLFPALRKAKLPREALDGGKELQVRADLESVGVAICSVEVPPLFTENFDYQTFYPDFVNGILTSDLLGKTIGATVVGEDPILPFDAQATSETSTAAASTSGRTPAPWAAVVGNTKSYDAISRAILSRRAYPLAPDESLPEARPRFEQRRARVYYGSDVDLSRTCRITSTSLIGSHVAIGNASLVQSSVLDEHVHLGSNASVVNSYVFEGANIGDRCVVQNSIIGEDALIGERSVIEGGCMIAAGVTIGEGSMLRACRVSLEEPEEEINVGENHLAPGSTGYLWPTEDAQLAANNLTDDEGEATDSRNLSLTRLGRSLSHLSLHSTLSSLSSLSRTSSATSLSELDEPTVEIQGLSSLAGATTTTDFLSECHSSLERSFAENHTVENAAIELKTLRMASNVPLTKVRQVVIPFVLKNCLVEADKTLIVLERWGGLIANLTAEQEEGMKDSLLIAQRWVAEQVEDEKEGMRMWLRVLKAFYEADVVDDESVFAWYKSSEARTVGGEVGRKLWAGAKPFLEAIAQDSDEDSDEDDE</sequence>
<accession>A0A2X0P681</accession>
<dbReference type="GO" id="GO:0031369">
    <property type="term" value="F:translation initiation factor binding"/>
    <property type="evidence" value="ECO:0007669"/>
    <property type="project" value="InterPro"/>
</dbReference>
<dbReference type="Pfam" id="PF02020">
    <property type="entry name" value="W2"/>
    <property type="match status" value="1"/>
</dbReference>
<evidence type="ECO:0000256" key="6">
    <source>
        <dbReference type="ARBA" id="ARBA00044144"/>
    </source>
</evidence>
<organism evidence="11 12">
    <name type="scientific">Microbotryum silenes-dioicae</name>
    <dbReference type="NCBI Taxonomy" id="796604"/>
    <lineage>
        <taxon>Eukaryota</taxon>
        <taxon>Fungi</taxon>
        <taxon>Dikarya</taxon>
        <taxon>Basidiomycota</taxon>
        <taxon>Pucciniomycotina</taxon>
        <taxon>Microbotryomycetes</taxon>
        <taxon>Microbotryales</taxon>
        <taxon>Microbotryaceae</taxon>
        <taxon>Microbotryum</taxon>
    </lineage>
</organism>
<dbReference type="STRING" id="796604.A0A2X0P681"/>
<evidence type="ECO:0000256" key="3">
    <source>
        <dbReference type="ARBA" id="ARBA00022490"/>
    </source>
</evidence>
<evidence type="ECO:0000256" key="5">
    <source>
        <dbReference type="ARBA" id="ARBA00022917"/>
    </source>
</evidence>
<dbReference type="PANTHER" id="PTHR45887:SF1">
    <property type="entry name" value="TRANSLATION INITIATION FACTOR EIF-2B SUBUNIT EPSILON"/>
    <property type="match status" value="1"/>
</dbReference>
<evidence type="ECO:0000313" key="11">
    <source>
        <dbReference type="EMBL" id="SGY47010.1"/>
    </source>
</evidence>
<evidence type="ECO:0000259" key="10">
    <source>
        <dbReference type="PROSITE" id="PS51363"/>
    </source>
</evidence>
<dbReference type="SUPFAM" id="SSF53448">
    <property type="entry name" value="Nucleotide-diphospho-sugar transferases"/>
    <property type="match status" value="1"/>
</dbReference>
<dbReference type="InterPro" id="IPR051956">
    <property type="entry name" value="eIF2B_epsilon"/>
</dbReference>
<dbReference type="EMBL" id="FQNC01000043">
    <property type="protein sequence ID" value="SGY47010.1"/>
    <property type="molecule type" value="Genomic_DNA"/>
</dbReference>
<dbReference type="Gene3D" id="2.160.10.10">
    <property type="entry name" value="Hexapeptide repeat proteins"/>
    <property type="match status" value="1"/>
</dbReference>
<dbReference type="InterPro" id="IPR044123">
    <property type="entry name" value="W2_eIF2B_epsilon"/>
</dbReference>
<dbReference type="InterPro" id="IPR011004">
    <property type="entry name" value="Trimer_LpxA-like_sf"/>
</dbReference>
<evidence type="ECO:0000256" key="8">
    <source>
        <dbReference type="ARBA" id="ARBA00046432"/>
    </source>
</evidence>
<dbReference type="PANTHER" id="PTHR45887">
    <property type="entry name" value="TRANSLATION INITIATION FACTOR EIF-2B SUBUNIT EPSILON"/>
    <property type="match status" value="1"/>
</dbReference>
<evidence type="ECO:0000256" key="4">
    <source>
        <dbReference type="ARBA" id="ARBA00022540"/>
    </source>
</evidence>
<reference evidence="11 12" key="1">
    <citation type="submission" date="2016-11" db="EMBL/GenBank/DDBJ databases">
        <authorList>
            <person name="Jaros S."/>
            <person name="Januszkiewicz K."/>
            <person name="Wedrychowicz H."/>
        </authorList>
    </citation>
    <scope>NUCLEOTIDE SEQUENCE [LARGE SCALE GENOMIC DNA]</scope>
</reference>
<keyword evidence="3" id="KW-0963">Cytoplasm</keyword>
<dbReference type="InterPro" id="IPR056764">
    <property type="entry name" value="LbH_EIF2B3/5"/>
</dbReference>
<evidence type="ECO:0000256" key="1">
    <source>
        <dbReference type="ARBA" id="ARBA00004514"/>
    </source>
</evidence>